<feature type="domain" description="PilZ" evidence="1">
    <location>
        <begin position="71"/>
        <end position="125"/>
    </location>
</feature>
<dbReference type="Pfam" id="PF07238">
    <property type="entry name" value="PilZ"/>
    <property type="match status" value="1"/>
</dbReference>
<accession>Q12I21</accession>
<dbReference type="OrthoDB" id="6266601at2"/>
<gene>
    <name evidence="2" type="ordered locus">Sden_3630</name>
</gene>
<name>Q12I21_SHEDO</name>
<sequence>MIVYEEFWHRDGSPISEGAFEEINLNDHDSRRQSQRINLRKNNEIPLNLACDGVSISLLRMGWLTLQPLGSANVKDISLTGIGFLSSQALAINDEVIVQFQGIKLSCQICRHQKVQGKLAFYGANWLEQGQENLRIAFINHIRLHVKR</sequence>
<dbReference type="GO" id="GO:0035438">
    <property type="term" value="F:cyclic-di-GMP binding"/>
    <property type="evidence" value="ECO:0007669"/>
    <property type="project" value="InterPro"/>
</dbReference>
<reference evidence="2 3" key="1">
    <citation type="submission" date="2006-03" db="EMBL/GenBank/DDBJ databases">
        <title>Complete sequence of Shewanella denitrificans OS217.</title>
        <authorList>
            <consortium name="US DOE Joint Genome Institute"/>
            <person name="Copeland A."/>
            <person name="Lucas S."/>
            <person name="Lapidus A."/>
            <person name="Barry K."/>
            <person name="Detter J.C."/>
            <person name="Glavina del Rio T."/>
            <person name="Hammon N."/>
            <person name="Israni S."/>
            <person name="Dalin E."/>
            <person name="Tice H."/>
            <person name="Pitluck S."/>
            <person name="Brettin T."/>
            <person name="Bruce D."/>
            <person name="Han C."/>
            <person name="Tapia R."/>
            <person name="Gilna P."/>
            <person name="Kiss H."/>
            <person name="Schmutz J."/>
            <person name="Larimer F."/>
            <person name="Land M."/>
            <person name="Hauser L."/>
            <person name="Kyrpides N."/>
            <person name="Lykidis A."/>
            <person name="Richardson P."/>
        </authorList>
    </citation>
    <scope>NUCLEOTIDE SEQUENCE [LARGE SCALE GENOMIC DNA]</scope>
    <source>
        <strain evidence="3">OS217 / ATCC BAA-1090 / DSM 15013</strain>
    </source>
</reference>
<evidence type="ECO:0000313" key="3">
    <source>
        <dbReference type="Proteomes" id="UP000001982"/>
    </source>
</evidence>
<dbReference type="eggNOG" id="ENOG502ZT7V">
    <property type="taxonomic scope" value="Bacteria"/>
</dbReference>
<proteinExistence type="predicted"/>
<dbReference type="Proteomes" id="UP000001982">
    <property type="component" value="Chromosome"/>
</dbReference>
<dbReference type="AlphaFoldDB" id="Q12I21"/>
<protein>
    <submittedName>
        <fullName evidence="2">Type IV pilus assembly PilZ</fullName>
    </submittedName>
</protein>
<evidence type="ECO:0000259" key="1">
    <source>
        <dbReference type="Pfam" id="PF07238"/>
    </source>
</evidence>
<dbReference type="STRING" id="318161.Sden_3630"/>
<dbReference type="SUPFAM" id="SSF141371">
    <property type="entry name" value="PilZ domain-like"/>
    <property type="match status" value="1"/>
</dbReference>
<dbReference type="HOGENOM" id="CLU_153915_0_0_6"/>
<dbReference type="InterPro" id="IPR009875">
    <property type="entry name" value="PilZ_domain"/>
</dbReference>
<keyword evidence="3" id="KW-1185">Reference proteome</keyword>
<evidence type="ECO:0000313" key="2">
    <source>
        <dbReference type="EMBL" id="ABE56905.1"/>
    </source>
</evidence>
<dbReference type="RefSeq" id="WP_011498044.1">
    <property type="nucleotide sequence ID" value="NC_007954.1"/>
</dbReference>
<organism evidence="2 3">
    <name type="scientific">Shewanella denitrificans (strain OS217 / ATCC BAA-1090 / DSM 15013)</name>
    <dbReference type="NCBI Taxonomy" id="318161"/>
    <lineage>
        <taxon>Bacteria</taxon>
        <taxon>Pseudomonadati</taxon>
        <taxon>Pseudomonadota</taxon>
        <taxon>Gammaproteobacteria</taxon>
        <taxon>Alteromonadales</taxon>
        <taxon>Shewanellaceae</taxon>
        <taxon>Shewanella</taxon>
    </lineage>
</organism>
<dbReference type="EMBL" id="CP000302">
    <property type="protein sequence ID" value="ABE56905.1"/>
    <property type="molecule type" value="Genomic_DNA"/>
</dbReference>
<dbReference type="KEGG" id="sdn:Sden_3630"/>